<organism evidence="2">
    <name type="scientific">uncultured Blastococcus sp</name>
    <dbReference type="NCBI Taxonomy" id="217144"/>
    <lineage>
        <taxon>Bacteria</taxon>
        <taxon>Bacillati</taxon>
        <taxon>Actinomycetota</taxon>
        <taxon>Actinomycetes</taxon>
        <taxon>Geodermatophilales</taxon>
        <taxon>Geodermatophilaceae</taxon>
        <taxon>Blastococcus</taxon>
        <taxon>environmental samples</taxon>
    </lineage>
</organism>
<reference evidence="2" key="1">
    <citation type="submission" date="2020-02" db="EMBL/GenBank/DDBJ databases">
        <authorList>
            <person name="Meier V. D."/>
        </authorList>
    </citation>
    <scope>NUCLEOTIDE SEQUENCE</scope>
    <source>
        <strain evidence="2">AVDCRST_MAG57</strain>
    </source>
</reference>
<gene>
    <name evidence="2" type="ORF">AVDCRST_MAG57-3506</name>
</gene>
<accession>A0A6J4JHV0</accession>
<feature type="compositionally biased region" description="Low complexity" evidence="1">
    <location>
        <begin position="40"/>
        <end position="55"/>
    </location>
</feature>
<dbReference type="EMBL" id="CADCTI010000286">
    <property type="protein sequence ID" value="CAA9277195.1"/>
    <property type="molecule type" value="Genomic_DNA"/>
</dbReference>
<evidence type="ECO:0000313" key="2">
    <source>
        <dbReference type="EMBL" id="CAA9277195.1"/>
    </source>
</evidence>
<feature type="region of interest" description="Disordered" evidence="1">
    <location>
        <begin position="35"/>
        <end position="55"/>
    </location>
</feature>
<name>A0A6J4JHV0_9ACTN</name>
<proteinExistence type="predicted"/>
<evidence type="ECO:0000256" key="1">
    <source>
        <dbReference type="SAM" id="MobiDB-lite"/>
    </source>
</evidence>
<dbReference type="AlphaFoldDB" id="A0A6J4JHV0"/>
<sequence length="55" mass="6005">MIRKPSSVDPSVQTVPIQSWKKIIAGLPQCRPARVDAMSRRSLATTTATSPTDRP</sequence>
<protein>
    <submittedName>
        <fullName evidence="2">Uncharacterized protein</fullName>
    </submittedName>
</protein>